<dbReference type="PROSITE" id="PS01081">
    <property type="entry name" value="HTH_TETR_1"/>
    <property type="match status" value="1"/>
</dbReference>
<comment type="caution">
    <text evidence="7">The sequence shown here is derived from an EMBL/GenBank/DDBJ whole genome shotgun (WGS) entry which is preliminary data.</text>
</comment>
<evidence type="ECO:0000259" key="6">
    <source>
        <dbReference type="PROSITE" id="PS50977"/>
    </source>
</evidence>
<name>A0A917DA73_9HYPH</name>
<evidence type="ECO:0000256" key="4">
    <source>
        <dbReference type="ARBA" id="ARBA00023163"/>
    </source>
</evidence>
<keyword evidence="8" id="KW-1185">Reference proteome</keyword>
<evidence type="ECO:0000313" key="8">
    <source>
        <dbReference type="Proteomes" id="UP000613160"/>
    </source>
</evidence>
<dbReference type="GO" id="GO:0003700">
    <property type="term" value="F:DNA-binding transcription factor activity"/>
    <property type="evidence" value="ECO:0007669"/>
    <property type="project" value="TreeGrafter"/>
</dbReference>
<dbReference type="GO" id="GO:0000976">
    <property type="term" value="F:transcription cis-regulatory region binding"/>
    <property type="evidence" value="ECO:0007669"/>
    <property type="project" value="TreeGrafter"/>
</dbReference>
<feature type="DNA-binding region" description="H-T-H motif" evidence="5">
    <location>
        <begin position="32"/>
        <end position="51"/>
    </location>
</feature>
<dbReference type="AlphaFoldDB" id="A0A917DA73"/>
<evidence type="ECO:0000313" key="7">
    <source>
        <dbReference type="EMBL" id="GGD21229.1"/>
    </source>
</evidence>
<reference evidence="7" key="1">
    <citation type="journal article" date="2014" name="Int. J. Syst. Evol. Microbiol.">
        <title>Complete genome sequence of Corynebacterium casei LMG S-19264T (=DSM 44701T), isolated from a smear-ripened cheese.</title>
        <authorList>
            <consortium name="US DOE Joint Genome Institute (JGI-PGF)"/>
            <person name="Walter F."/>
            <person name="Albersmeier A."/>
            <person name="Kalinowski J."/>
            <person name="Ruckert C."/>
        </authorList>
    </citation>
    <scope>NUCLEOTIDE SEQUENCE</scope>
    <source>
        <strain evidence="7">CGMCC 1.15493</strain>
    </source>
</reference>
<gene>
    <name evidence="7" type="ORF">GCM10011335_25200</name>
</gene>
<dbReference type="EMBL" id="BMJJ01000005">
    <property type="protein sequence ID" value="GGD21229.1"/>
    <property type="molecule type" value="Genomic_DNA"/>
</dbReference>
<dbReference type="RefSeq" id="WP_188851061.1">
    <property type="nucleotide sequence ID" value="NZ_BMJJ01000005.1"/>
</dbReference>
<accession>A0A917DA73</accession>
<keyword evidence="4" id="KW-0804">Transcription</keyword>
<reference evidence="7" key="2">
    <citation type="submission" date="2020-09" db="EMBL/GenBank/DDBJ databases">
        <authorList>
            <person name="Sun Q."/>
            <person name="Zhou Y."/>
        </authorList>
    </citation>
    <scope>NUCLEOTIDE SEQUENCE</scope>
    <source>
        <strain evidence="7">CGMCC 1.15493</strain>
    </source>
</reference>
<dbReference type="InterPro" id="IPR050109">
    <property type="entry name" value="HTH-type_TetR-like_transc_reg"/>
</dbReference>
<dbReference type="InterPro" id="IPR013572">
    <property type="entry name" value="Tscrpt_reg_MAATS_C"/>
</dbReference>
<dbReference type="PROSITE" id="PS50977">
    <property type="entry name" value="HTH_TETR_2"/>
    <property type="match status" value="1"/>
</dbReference>
<dbReference type="PANTHER" id="PTHR30055:SF240">
    <property type="entry name" value="HTH-TYPE TRANSCRIPTIONAL REGULATOR ACRR"/>
    <property type="match status" value="1"/>
</dbReference>
<dbReference type="Gene3D" id="1.10.357.10">
    <property type="entry name" value="Tetracycline Repressor, domain 2"/>
    <property type="match status" value="1"/>
</dbReference>
<dbReference type="SUPFAM" id="SSF48498">
    <property type="entry name" value="Tetracyclin repressor-like, C-terminal domain"/>
    <property type="match status" value="1"/>
</dbReference>
<dbReference type="InterPro" id="IPR001647">
    <property type="entry name" value="HTH_TetR"/>
</dbReference>
<dbReference type="InterPro" id="IPR036271">
    <property type="entry name" value="Tet_transcr_reg_TetR-rel_C_sf"/>
</dbReference>
<dbReference type="InterPro" id="IPR023772">
    <property type="entry name" value="DNA-bd_HTH_TetR-type_CS"/>
</dbReference>
<dbReference type="PRINTS" id="PR00455">
    <property type="entry name" value="HTHTETR"/>
</dbReference>
<evidence type="ECO:0000256" key="3">
    <source>
        <dbReference type="ARBA" id="ARBA00023125"/>
    </source>
</evidence>
<evidence type="ECO:0000256" key="2">
    <source>
        <dbReference type="ARBA" id="ARBA00023015"/>
    </source>
</evidence>
<sequence>MRRTKEEALETRSAILDAAEAVFIERGVGRTSLAQIAAAAEVTRGAIYWHFSGKVDLFKAMQDRARLPQETFFHGGEMTRSDRCLDLLYTTTMDAIAGFATDQRAQRVYTIILLRCEYVGEMREALVSRRADDERMKKVLIEVFERAALVGSLGRDWTPALAANAYFCAMVGLFSEWLRLEREFDIVATARPLIDSLFASFRAGCTGTVGLRSQSGCR</sequence>
<organism evidence="7 8">
    <name type="scientific">Aureimonas glaciei</name>
    <dbReference type="NCBI Taxonomy" id="1776957"/>
    <lineage>
        <taxon>Bacteria</taxon>
        <taxon>Pseudomonadati</taxon>
        <taxon>Pseudomonadota</taxon>
        <taxon>Alphaproteobacteria</taxon>
        <taxon>Hyphomicrobiales</taxon>
        <taxon>Aurantimonadaceae</taxon>
        <taxon>Aureimonas</taxon>
    </lineage>
</organism>
<evidence type="ECO:0000256" key="1">
    <source>
        <dbReference type="ARBA" id="ARBA00022491"/>
    </source>
</evidence>
<dbReference type="SUPFAM" id="SSF46689">
    <property type="entry name" value="Homeodomain-like"/>
    <property type="match status" value="1"/>
</dbReference>
<dbReference type="Pfam" id="PF08361">
    <property type="entry name" value="TetR_C_2"/>
    <property type="match status" value="1"/>
</dbReference>
<feature type="domain" description="HTH tetR-type" evidence="6">
    <location>
        <begin position="9"/>
        <end position="69"/>
    </location>
</feature>
<keyword evidence="3 5" id="KW-0238">DNA-binding</keyword>
<dbReference type="Proteomes" id="UP000613160">
    <property type="component" value="Unassembled WGS sequence"/>
</dbReference>
<dbReference type="InterPro" id="IPR009057">
    <property type="entry name" value="Homeodomain-like_sf"/>
</dbReference>
<evidence type="ECO:0000256" key="5">
    <source>
        <dbReference type="PROSITE-ProRule" id="PRU00335"/>
    </source>
</evidence>
<dbReference type="Pfam" id="PF00440">
    <property type="entry name" value="TetR_N"/>
    <property type="match status" value="1"/>
</dbReference>
<protein>
    <submittedName>
        <fullName evidence="7">TetR family transcriptional regulator</fullName>
    </submittedName>
</protein>
<keyword evidence="1" id="KW-0678">Repressor</keyword>
<proteinExistence type="predicted"/>
<dbReference type="PANTHER" id="PTHR30055">
    <property type="entry name" value="HTH-TYPE TRANSCRIPTIONAL REGULATOR RUTR"/>
    <property type="match status" value="1"/>
</dbReference>
<keyword evidence="2" id="KW-0805">Transcription regulation</keyword>